<evidence type="ECO:0000259" key="14">
    <source>
        <dbReference type="Pfam" id="PF00999"/>
    </source>
</evidence>
<keyword evidence="4" id="KW-0813">Transport</keyword>
<keyword evidence="9" id="KW-0406">Ion transport</keyword>
<sequence>MGVVDGDSRKCGVIVIDDGVNLIGSVMVVTGIMAAVLVLSGLFHSVLRRMGQPSVISHILLDLRYLRHNLRRSLAIACGGFSLCLVFAMLGGTYFYRLMNPGEFPDDPDRLRDSTALLALVLTSTASPVLIRIVTELKLAGSEIGQLAIGAAFANDMASLAALSFVMVRSFVFGDAVPFPALRAVVLAAMALSLWAAIGVASWAARLLNRVNRGRRHISSYELCGLLLLVTGLAEVERVVGYSNVIGGFLMGLAMPREGPTARTVLDRLAYPMHQLIMPLCFASIGARLDFARVQGWRLARAVAFATALSAAGNVCGTVVAGRALVGLAAGEAVVLGFLLNVKGYADVMAINFGDKAGVWRETAQAVLLLSSILNTFMAGPPPPPSSASSAASWVPPAPPAGRRRGPPPPQRGRLRARRGWGPRHARRRGPRRRRRERAAAAPRGAGRVEQVHHHAPPVPPRPRRRRRRRGGSGRLGKLAGDRPGGGRGGVLGTPGGAAEHGGVEPRRPWTPTCATPPRSRAASLVVVPCHRDLRYDGRLVCRREGRRGLNHRVLHRAPPPCTVGVLAERRRSSSPDHRVAALFLGGPDDREAAAYAARVAARGVATDGVTLCRMVVTGQVEYTERHVAGGAEMVDALRDVARAYSLVVVGRSGGSAGAQAMARGMGDWLGDEFLELGPVGEVLASDDFRDGGSVLVLQQHKTKTRKQDQPTTQQQSTPPPCPC</sequence>
<evidence type="ECO:0000256" key="1">
    <source>
        <dbReference type="ARBA" id="ARBA00003198"/>
    </source>
</evidence>
<feature type="transmembrane region" description="Helical" evidence="13">
    <location>
        <begin position="147"/>
        <end position="172"/>
    </location>
</feature>
<evidence type="ECO:0000256" key="4">
    <source>
        <dbReference type="ARBA" id="ARBA00022448"/>
    </source>
</evidence>
<dbReference type="GO" id="GO:0006813">
    <property type="term" value="P:potassium ion transport"/>
    <property type="evidence" value="ECO:0007669"/>
    <property type="project" value="UniProtKB-KW"/>
</dbReference>
<dbReference type="InterPro" id="IPR050794">
    <property type="entry name" value="CPA2_transporter"/>
</dbReference>
<keyword evidence="6 13" id="KW-0812">Transmembrane</keyword>
<dbReference type="Gene3D" id="1.20.1530.20">
    <property type="match status" value="1"/>
</dbReference>
<comment type="subcellular location">
    <subcellularLocation>
        <location evidence="3">Membrane</location>
        <topology evidence="3">Multi-pass membrane protein</topology>
    </subcellularLocation>
    <subcellularLocation>
        <location evidence="2">Plastid</location>
        <location evidence="2">Chloroplast envelope</location>
    </subcellularLocation>
</comment>
<name>A0AAV5BYI2_ELECO</name>
<evidence type="ECO:0000256" key="11">
    <source>
        <dbReference type="ARBA" id="ARBA00038341"/>
    </source>
</evidence>
<dbReference type="InterPro" id="IPR038770">
    <property type="entry name" value="Na+/solute_symporter_sf"/>
</dbReference>
<feature type="domain" description="Cation/H+ exchanger transmembrane" evidence="14">
    <location>
        <begin position="61"/>
        <end position="380"/>
    </location>
</feature>
<evidence type="ECO:0000256" key="6">
    <source>
        <dbReference type="ARBA" id="ARBA00022692"/>
    </source>
</evidence>
<feature type="transmembrane region" description="Helical" evidence="13">
    <location>
        <begin position="116"/>
        <end position="135"/>
    </location>
</feature>
<evidence type="ECO:0000256" key="7">
    <source>
        <dbReference type="ARBA" id="ARBA00022958"/>
    </source>
</evidence>
<keyword evidence="5" id="KW-0633">Potassium transport</keyword>
<evidence type="ECO:0000256" key="13">
    <source>
        <dbReference type="SAM" id="Phobius"/>
    </source>
</evidence>
<dbReference type="EMBL" id="BQKI01000003">
    <property type="protein sequence ID" value="GJM90695.1"/>
    <property type="molecule type" value="Genomic_DNA"/>
</dbReference>
<feature type="transmembrane region" description="Helical" evidence="13">
    <location>
        <begin position="74"/>
        <end position="96"/>
    </location>
</feature>
<feature type="region of interest" description="Disordered" evidence="12">
    <location>
        <begin position="699"/>
        <end position="724"/>
    </location>
</feature>
<feature type="compositionally biased region" description="Basic residues" evidence="12">
    <location>
        <begin position="462"/>
        <end position="472"/>
    </location>
</feature>
<evidence type="ECO:0000256" key="5">
    <source>
        <dbReference type="ARBA" id="ARBA00022538"/>
    </source>
</evidence>
<dbReference type="GO" id="GO:0006885">
    <property type="term" value="P:regulation of pH"/>
    <property type="evidence" value="ECO:0007669"/>
    <property type="project" value="TreeGrafter"/>
</dbReference>
<evidence type="ECO:0000256" key="10">
    <source>
        <dbReference type="ARBA" id="ARBA00023136"/>
    </source>
</evidence>
<keyword evidence="16" id="KW-1185">Reference proteome</keyword>
<reference evidence="15" key="1">
    <citation type="journal article" date="2018" name="DNA Res.">
        <title>Multiple hybrid de novo genome assembly of finger millet, an orphan allotetraploid crop.</title>
        <authorList>
            <person name="Hatakeyama M."/>
            <person name="Aluri S."/>
            <person name="Balachadran M.T."/>
            <person name="Sivarajan S.R."/>
            <person name="Patrignani A."/>
            <person name="Gruter S."/>
            <person name="Poveda L."/>
            <person name="Shimizu-Inatsugi R."/>
            <person name="Baeten J."/>
            <person name="Francoijs K.J."/>
            <person name="Nataraja K.N."/>
            <person name="Reddy Y.A.N."/>
            <person name="Phadnis S."/>
            <person name="Ravikumar R.L."/>
            <person name="Schlapbach R."/>
            <person name="Sreeman S.M."/>
            <person name="Shimizu K.K."/>
        </authorList>
    </citation>
    <scope>NUCLEOTIDE SEQUENCE</scope>
</reference>
<comment type="similarity">
    <text evidence="11">Belongs to the monovalent cation:proton antiporter 2 (CPA2) transporter (TC 2.A.37) family. CHX (TC 2.A.37.4) subfamily.</text>
</comment>
<keyword evidence="7" id="KW-0630">Potassium</keyword>
<comment type="function">
    <text evidence="1">May function as sodium-coupled metabolite transporter across the chloroplast envelope.</text>
</comment>
<organism evidence="15 16">
    <name type="scientific">Eleusine coracana subsp. coracana</name>
    <dbReference type="NCBI Taxonomy" id="191504"/>
    <lineage>
        <taxon>Eukaryota</taxon>
        <taxon>Viridiplantae</taxon>
        <taxon>Streptophyta</taxon>
        <taxon>Embryophyta</taxon>
        <taxon>Tracheophyta</taxon>
        <taxon>Spermatophyta</taxon>
        <taxon>Magnoliopsida</taxon>
        <taxon>Liliopsida</taxon>
        <taxon>Poales</taxon>
        <taxon>Poaceae</taxon>
        <taxon>PACMAD clade</taxon>
        <taxon>Chloridoideae</taxon>
        <taxon>Cynodonteae</taxon>
        <taxon>Eleusininae</taxon>
        <taxon>Eleusine</taxon>
    </lineage>
</organism>
<feature type="compositionally biased region" description="Gly residues" evidence="12">
    <location>
        <begin position="483"/>
        <end position="500"/>
    </location>
</feature>
<dbReference type="GO" id="GO:1902600">
    <property type="term" value="P:proton transmembrane transport"/>
    <property type="evidence" value="ECO:0007669"/>
    <property type="project" value="InterPro"/>
</dbReference>
<dbReference type="GO" id="GO:0016020">
    <property type="term" value="C:membrane"/>
    <property type="evidence" value="ECO:0007669"/>
    <property type="project" value="UniProtKB-SubCell"/>
</dbReference>
<proteinExistence type="inferred from homology"/>
<dbReference type="GO" id="GO:0012505">
    <property type="term" value="C:endomembrane system"/>
    <property type="evidence" value="ECO:0007669"/>
    <property type="project" value="TreeGrafter"/>
</dbReference>
<dbReference type="GO" id="GO:0009941">
    <property type="term" value="C:chloroplast envelope"/>
    <property type="evidence" value="ECO:0007669"/>
    <property type="project" value="UniProtKB-SubCell"/>
</dbReference>
<dbReference type="Pfam" id="PF00999">
    <property type="entry name" value="Na_H_Exchanger"/>
    <property type="match status" value="1"/>
</dbReference>
<evidence type="ECO:0000256" key="12">
    <source>
        <dbReference type="SAM" id="MobiDB-lite"/>
    </source>
</evidence>
<dbReference type="AlphaFoldDB" id="A0AAV5BYI2"/>
<dbReference type="PANTHER" id="PTHR32468:SF18">
    <property type="entry name" value="CATION_H(+) ANTIPORTER 1"/>
    <property type="match status" value="1"/>
</dbReference>
<evidence type="ECO:0000256" key="3">
    <source>
        <dbReference type="ARBA" id="ARBA00004141"/>
    </source>
</evidence>
<keyword evidence="10 13" id="KW-0472">Membrane</keyword>
<comment type="caution">
    <text evidence="15">The sequence shown here is derived from an EMBL/GenBank/DDBJ whole genome shotgun (WGS) entry which is preliminary data.</text>
</comment>
<dbReference type="Proteomes" id="UP001054889">
    <property type="component" value="Unassembled WGS sequence"/>
</dbReference>
<reference evidence="15" key="2">
    <citation type="submission" date="2021-12" db="EMBL/GenBank/DDBJ databases">
        <title>Resequencing data analysis of finger millet.</title>
        <authorList>
            <person name="Hatakeyama M."/>
            <person name="Aluri S."/>
            <person name="Balachadran M.T."/>
            <person name="Sivarajan S.R."/>
            <person name="Poveda L."/>
            <person name="Shimizu-Inatsugi R."/>
            <person name="Schlapbach R."/>
            <person name="Sreeman S.M."/>
            <person name="Shimizu K.K."/>
        </authorList>
    </citation>
    <scope>NUCLEOTIDE SEQUENCE</scope>
</reference>
<evidence type="ECO:0000256" key="9">
    <source>
        <dbReference type="ARBA" id="ARBA00023065"/>
    </source>
</evidence>
<feature type="compositionally biased region" description="Basic residues" evidence="12">
    <location>
        <begin position="413"/>
        <end position="437"/>
    </location>
</feature>
<evidence type="ECO:0000256" key="8">
    <source>
        <dbReference type="ARBA" id="ARBA00022989"/>
    </source>
</evidence>
<evidence type="ECO:0000256" key="2">
    <source>
        <dbReference type="ARBA" id="ARBA00004119"/>
    </source>
</evidence>
<keyword evidence="8 13" id="KW-1133">Transmembrane helix</keyword>
<evidence type="ECO:0000313" key="16">
    <source>
        <dbReference type="Proteomes" id="UP001054889"/>
    </source>
</evidence>
<dbReference type="InterPro" id="IPR006153">
    <property type="entry name" value="Cation/H_exchanger_TM"/>
</dbReference>
<feature type="region of interest" description="Disordered" evidence="12">
    <location>
        <begin position="381"/>
        <end position="518"/>
    </location>
</feature>
<dbReference type="GO" id="GO:0015297">
    <property type="term" value="F:antiporter activity"/>
    <property type="evidence" value="ECO:0007669"/>
    <property type="project" value="InterPro"/>
</dbReference>
<accession>A0AAV5BYI2</accession>
<gene>
    <name evidence="15" type="primary">ga06999</name>
    <name evidence="15" type="ORF">PR202_ga06999</name>
</gene>
<evidence type="ECO:0000313" key="15">
    <source>
        <dbReference type="EMBL" id="GJM90695.1"/>
    </source>
</evidence>
<feature type="transmembrane region" description="Helical" evidence="13">
    <location>
        <begin position="184"/>
        <end position="205"/>
    </location>
</feature>
<feature type="transmembrane region" description="Helical" evidence="13">
    <location>
        <begin position="22"/>
        <end position="43"/>
    </location>
</feature>
<protein>
    <recommendedName>
        <fullName evidence="14">Cation/H+ exchanger transmembrane domain-containing protein</fullName>
    </recommendedName>
</protein>
<dbReference type="PANTHER" id="PTHR32468">
    <property type="entry name" value="CATION/H + ANTIPORTER"/>
    <property type="match status" value="1"/>
</dbReference>